<feature type="region of interest" description="Disordered" evidence="1">
    <location>
        <begin position="172"/>
        <end position="213"/>
    </location>
</feature>
<evidence type="ECO:0000313" key="2">
    <source>
        <dbReference type="EMBL" id="MDX8301219.1"/>
    </source>
</evidence>
<protein>
    <submittedName>
        <fullName evidence="2">Uncharacterized protein</fullName>
    </submittedName>
</protein>
<dbReference type="AlphaFoldDB" id="A0AAW9F7B0"/>
<comment type="caution">
    <text evidence="2">The sequence shown here is derived from an EMBL/GenBank/DDBJ whole genome shotgun (WGS) entry which is preliminary data.</text>
</comment>
<feature type="compositionally biased region" description="Polar residues" evidence="1">
    <location>
        <begin position="197"/>
        <end position="206"/>
    </location>
</feature>
<dbReference type="RefSeq" id="WP_320202370.1">
    <property type="nucleotide sequence ID" value="NZ_CP192781.1"/>
</dbReference>
<dbReference type="EMBL" id="JAVRAF010000001">
    <property type="protein sequence ID" value="MDX8301219.1"/>
    <property type="molecule type" value="Genomic_DNA"/>
</dbReference>
<feature type="region of interest" description="Disordered" evidence="1">
    <location>
        <begin position="92"/>
        <end position="120"/>
    </location>
</feature>
<feature type="compositionally biased region" description="Basic residues" evidence="1">
    <location>
        <begin position="102"/>
        <end position="113"/>
    </location>
</feature>
<organism evidence="2">
    <name type="scientific">Agrobacterium rosae</name>
    <dbReference type="NCBI Taxonomy" id="1972867"/>
    <lineage>
        <taxon>Bacteria</taxon>
        <taxon>Pseudomonadati</taxon>
        <taxon>Pseudomonadota</taxon>
        <taxon>Alphaproteobacteria</taxon>
        <taxon>Hyphomicrobiales</taxon>
        <taxon>Rhizobiaceae</taxon>
        <taxon>Rhizobium/Agrobacterium group</taxon>
        <taxon>Agrobacterium</taxon>
    </lineage>
</organism>
<proteinExistence type="predicted"/>
<reference evidence="2" key="1">
    <citation type="journal article" date="2023" name="Phytobiomes J">
        <title>Deciphering the key players within the bacterial microbiota associated with aerial crown gall tumors on rhododendron: Insights into the gallobiome.</title>
        <authorList>
            <person name="Kuzmanovic N."/>
            <person name="Nesme J."/>
            <person name="Wolf J."/>
            <person name="Neumann-Schaal M."/>
            <person name="Petersen J."/>
            <person name="Fernandez-Gnecco G."/>
            <person name="Sproeer C."/>
            <person name="Bunk B."/>
            <person name="Overmann J."/>
            <person name="Sorensen S.J."/>
            <person name="Idczak E."/>
            <person name="Smalla K."/>
        </authorList>
    </citation>
    <scope>NUCLEOTIDE SEQUENCE</scope>
    <source>
        <strain evidence="2">Rho-11.1</strain>
    </source>
</reference>
<sequence length="213" mass="23299">MTPDDITYNDDLSAIDARENLWRAVLFNAIDEAVRGVSQSSYFSPIQRVALIKDARDYITVPNKDFNTVCSLAGLDPEAVREHVTKQIAAAPTAEELAITPRQKKTKGKKPGPKPRTDTVRFEYDGKTLTIAEWSELSGVNAVTIRQRLRNGWAISRAIEKADGRATRVRISGKRPARRPGVSSVFGRSKGTGGGSTLQETPNITFSGKAENA</sequence>
<name>A0AAW9F7B0_9HYPH</name>
<accession>A0AAW9F7B0</accession>
<gene>
    <name evidence="2" type="ORF">RMR22_03095</name>
</gene>
<evidence type="ECO:0000256" key="1">
    <source>
        <dbReference type="SAM" id="MobiDB-lite"/>
    </source>
</evidence>